<name>A0A8H3GX38_9AGAM</name>
<evidence type="ECO:0000256" key="1">
    <source>
        <dbReference type="SAM" id="MobiDB-lite"/>
    </source>
</evidence>
<sequence>MSQSTKDTTPDPTKAESVRGRGTFYQESNHDKLASDKIGEELNPNACIWRLYAEEAKEYDTEVTHERNENLNNMLLFATLFSAIVTAFVIESTSLLEQDSSEISNQLLLALVQSQQR</sequence>
<reference evidence="4" key="1">
    <citation type="submission" date="2021-01" db="EMBL/GenBank/DDBJ databases">
        <authorList>
            <person name="Kaushik A."/>
        </authorList>
    </citation>
    <scope>NUCLEOTIDE SEQUENCE</scope>
    <source>
        <strain evidence="4">AG3-T5</strain>
    </source>
</reference>
<feature type="transmembrane region" description="Helical" evidence="2">
    <location>
        <begin position="74"/>
        <end position="96"/>
    </location>
</feature>
<dbReference type="EMBL" id="CAJMWW010000392">
    <property type="protein sequence ID" value="CAE6469843.1"/>
    <property type="molecule type" value="Genomic_DNA"/>
</dbReference>
<comment type="caution">
    <text evidence="4">The sequence shown here is derived from an EMBL/GenBank/DDBJ whole genome shotgun (WGS) entry which is preliminary data.</text>
</comment>
<keyword evidence="2" id="KW-0472">Membrane</keyword>
<keyword evidence="2" id="KW-1133">Transmembrane helix</keyword>
<accession>A0A8H3GX38</accession>
<feature type="compositionally biased region" description="Polar residues" evidence="1">
    <location>
        <begin position="1"/>
        <end position="11"/>
    </location>
</feature>
<evidence type="ECO:0000256" key="2">
    <source>
        <dbReference type="SAM" id="Phobius"/>
    </source>
</evidence>
<evidence type="ECO:0000313" key="4">
    <source>
        <dbReference type="EMBL" id="CAE6469843.1"/>
    </source>
</evidence>
<gene>
    <name evidence="4" type="ORF">RDB_LOCUS174068</name>
</gene>
<dbReference type="Pfam" id="PF20153">
    <property type="entry name" value="DUF6535"/>
    <property type="match status" value="1"/>
</dbReference>
<dbReference type="InterPro" id="IPR045338">
    <property type="entry name" value="DUF6535"/>
</dbReference>
<keyword evidence="2" id="KW-0812">Transmembrane</keyword>
<evidence type="ECO:0000259" key="3">
    <source>
        <dbReference type="Pfam" id="PF20153"/>
    </source>
</evidence>
<dbReference type="Proteomes" id="UP000663841">
    <property type="component" value="Unassembled WGS sequence"/>
</dbReference>
<feature type="region of interest" description="Disordered" evidence="1">
    <location>
        <begin position="1"/>
        <end position="30"/>
    </location>
</feature>
<dbReference type="AlphaFoldDB" id="A0A8H3GX38"/>
<protein>
    <recommendedName>
        <fullName evidence="3">DUF6535 domain-containing protein</fullName>
    </recommendedName>
</protein>
<evidence type="ECO:0000313" key="5">
    <source>
        <dbReference type="Proteomes" id="UP000663841"/>
    </source>
</evidence>
<organism evidence="4 5">
    <name type="scientific">Rhizoctonia solani</name>
    <dbReference type="NCBI Taxonomy" id="456999"/>
    <lineage>
        <taxon>Eukaryota</taxon>
        <taxon>Fungi</taxon>
        <taxon>Dikarya</taxon>
        <taxon>Basidiomycota</taxon>
        <taxon>Agaricomycotina</taxon>
        <taxon>Agaricomycetes</taxon>
        <taxon>Cantharellales</taxon>
        <taxon>Ceratobasidiaceae</taxon>
        <taxon>Rhizoctonia</taxon>
    </lineage>
</organism>
<feature type="non-terminal residue" evidence="4">
    <location>
        <position position="117"/>
    </location>
</feature>
<feature type="domain" description="DUF6535" evidence="3">
    <location>
        <begin position="49"/>
        <end position="116"/>
    </location>
</feature>
<proteinExistence type="predicted"/>